<evidence type="ECO:0000313" key="1">
    <source>
        <dbReference type="EMBL" id="TCS82704.1"/>
    </source>
</evidence>
<reference evidence="1 2" key="1">
    <citation type="submission" date="2019-03" db="EMBL/GenBank/DDBJ databases">
        <title>Genomic Encyclopedia of Type Strains, Phase IV (KMG-IV): sequencing the most valuable type-strain genomes for metagenomic binning, comparative biology and taxonomic classification.</title>
        <authorList>
            <person name="Goeker M."/>
        </authorList>
    </citation>
    <scope>NUCLEOTIDE SEQUENCE [LARGE SCALE GENOMIC DNA]</scope>
    <source>
        <strain evidence="1 2">DSM 29489</strain>
    </source>
</reference>
<name>A0A4R3KH55_9FIRM</name>
<proteinExistence type="predicted"/>
<dbReference type="Proteomes" id="UP000295726">
    <property type="component" value="Unassembled WGS sequence"/>
</dbReference>
<sequence>MKMTAIEKMRWAKALLEEESGGAYELVVGNVHDDLYLRCGDQVNAGLYLSMLPNRDTGKYDCIFKGYTRMSGGYRNAKGMQKLADEYKQAAYFLREMEIANISLSEDELSAFVSELKSAEKQQINALQMGM</sequence>
<dbReference type="EMBL" id="SLZZ01000001">
    <property type="protein sequence ID" value="TCS82704.1"/>
    <property type="molecule type" value="Genomic_DNA"/>
</dbReference>
<accession>A0A4R3KH55</accession>
<comment type="caution">
    <text evidence="1">The sequence shown here is derived from an EMBL/GenBank/DDBJ whole genome shotgun (WGS) entry which is preliminary data.</text>
</comment>
<organism evidence="1 2">
    <name type="scientific">Muricomes intestini</name>
    <dbReference type="NCBI Taxonomy" id="1796634"/>
    <lineage>
        <taxon>Bacteria</taxon>
        <taxon>Bacillati</taxon>
        <taxon>Bacillota</taxon>
        <taxon>Clostridia</taxon>
        <taxon>Lachnospirales</taxon>
        <taxon>Lachnospiraceae</taxon>
        <taxon>Muricomes</taxon>
    </lineage>
</organism>
<dbReference type="AlphaFoldDB" id="A0A4R3KH55"/>
<protein>
    <submittedName>
        <fullName evidence="1">Uncharacterized protein</fullName>
    </submittedName>
</protein>
<evidence type="ECO:0000313" key="2">
    <source>
        <dbReference type="Proteomes" id="UP000295726"/>
    </source>
</evidence>
<gene>
    <name evidence="1" type="ORF">EDD59_101110</name>
</gene>
<keyword evidence="2" id="KW-1185">Reference proteome</keyword>